<dbReference type="InterPro" id="IPR016064">
    <property type="entry name" value="NAD/diacylglycerol_kinase_sf"/>
</dbReference>
<organism evidence="3 4">
    <name type="scientific">Zingiber officinale</name>
    <name type="common">Ginger</name>
    <name type="synonym">Amomum zingiber</name>
    <dbReference type="NCBI Taxonomy" id="94328"/>
    <lineage>
        <taxon>Eukaryota</taxon>
        <taxon>Viridiplantae</taxon>
        <taxon>Streptophyta</taxon>
        <taxon>Embryophyta</taxon>
        <taxon>Tracheophyta</taxon>
        <taxon>Spermatophyta</taxon>
        <taxon>Magnoliopsida</taxon>
        <taxon>Liliopsida</taxon>
        <taxon>Zingiberales</taxon>
        <taxon>Zingiberaceae</taxon>
        <taxon>Zingiber</taxon>
    </lineage>
</organism>
<dbReference type="EMBL" id="JACMSC010000015">
    <property type="protein sequence ID" value="KAG6486938.1"/>
    <property type="molecule type" value="Genomic_DNA"/>
</dbReference>
<evidence type="ECO:0000259" key="2">
    <source>
        <dbReference type="PROSITE" id="PS50146"/>
    </source>
</evidence>
<accession>A0A8J5FJA3</accession>
<dbReference type="GO" id="GO:0004143">
    <property type="term" value="F:ATP-dependent diacylglycerol kinase activity"/>
    <property type="evidence" value="ECO:0007669"/>
    <property type="project" value="InterPro"/>
</dbReference>
<evidence type="ECO:0000313" key="3">
    <source>
        <dbReference type="EMBL" id="KAG6486938.1"/>
    </source>
</evidence>
<dbReference type="SUPFAM" id="SSF111331">
    <property type="entry name" value="NAD kinase/diacylglycerol kinase-like"/>
    <property type="match status" value="1"/>
</dbReference>
<dbReference type="InterPro" id="IPR001206">
    <property type="entry name" value="Diacylglycerol_kinase_cat_dom"/>
</dbReference>
<comment type="caution">
    <text evidence="3">The sequence shown here is derived from an EMBL/GenBank/DDBJ whole genome shotgun (WGS) entry which is preliminary data.</text>
</comment>
<dbReference type="AlphaFoldDB" id="A0A8J5FJA3"/>
<dbReference type="PROSITE" id="PS50146">
    <property type="entry name" value="DAGK"/>
    <property type="match status" value="1"/>
</dbReference>
<feature type="compositionally biased region" description="Low complexity" evidence="1">
    <location>
        <begin position="69"/>
        <end position="85"/>
    </location>
</feature>
<name>A0A8J5FJA3_ZINOF</name>
<dbReference type="InterPro" id="IPR037607">
    <property type="entry name" value="DGK"/>
</dbReference>
<dbReference type="PANTHER" id="PTHR11255">
    <property type="entry name" value="DIACYLGLYCEROL KINASE"/>
    <property type="match status" value="1"/>
</dbReference>
<proteinExistence type="predicted"/>
<evidence type="ECO:0000313" key="4">
    <source>
        <dbReference type="Proteomes" id="UP000734854"/>
    </source>
</evidence>
<dbReference type="InterPro" id="IPR017438">
    <property type="entry name" value="ATP-NAD_kinase_N"/>
</dbReference>
<dbReference type="GO" id="GO:0016020">
    <property type="term" value="C:membrane"/>
    <property type="evidence" value="ECO:0007669"/>
    <property type="project" value="TreeGrafter"/>
</dbReference>
<dbReference type="Proteomes" id="UP000734854">
    <property type="component" value="Unassembled WGS sequence"/>
</dbReference>
<keyword evidence="4" id="KW-1185">Reference proteome</keyword>
<gene>
    <name evidence="3" type="ORF">ZIOFF_055519</name>
</gene>
<dbReference type="SMART" id="SM00046">
    <property type="entry name" value="DAGKc"/>
    <property type="match status" value="1"/>
</dbReference>
<feature type="domain" description="DAGKc" evidence="2">
    <location>
        <begin position="148"/>
        <end position="305"/>
    </location>
</feature>
<dbReference type="Pfam" id="PF00781">
    <property type="entry name" value="DAGK_cat"/>
    <property type="match status" value="1"/>
</dbReference>
<evidence type="ECO:0000256" key="1">
    <source>
        <dbReference type="SAM" id="MobiDB-lite"/>
    </source>
</evidence>
<dbReference type="GO" id="GO:0007165">
    <property type="term" value="P:signal transduction"/>
    <property type="evidence" value="ECO:0007669"/>
    <property type="project" value="InterPro"/>
</dbReference>
<protein>
    <recommendedName>
        <fullName evidence="2">DAGKc domain-containing protein</fullName>
    </recommendedName>
</protein>
<dbReference type="Gene3D" id="3.40.50.10330">
    <property type="entry name" value="Probable inorganic polyphosphate/atp-NAD kinase, domain 1"/>
    <property type="match status" value="1"/>
</dbReference>
<reference evidence="3 4" key="1">
    <citation type="submission" date="2020-08" db="EMBL/GenBank/DDBJ databases">
        <title>Plant Genome Project.</title>
        <authorList>
            <person name="Zhang R.-G."/>
        </authorList>
    </citation>
    <scope>NUCLEOTIDE SEQUENCE [LARGE SCALE GENOMIC DNA]</scope>
    <source>
        <tissue evidence="3">Rhizome</tissue>
    </source>
</reference>
<dbReference type="PANTHER" id="PTHR11255:SF80">
    <property type="entry name" value="EYE-SPECIFIC DIACYLGLYCEROL KINASE"/>
    <property type="match status" value="1"/>
</dbReference>
<dbReference type="FunFam" id="3.40.50.10330:FF:000023">
    <property type="entry name" value="diacylglycerol kinase"/>
    <property type="match status" value="1"/>
</dbReference>
<sequence length="561" mass="62054">MPRSKPTRFWKHVRLTLLNSSSSDRSRAIAVSDPTTTVSDDEEYLTLNLADSLTTFVSTPSMTDCETDSSSSTPSRNSAPPSRSSSIKDYSLGGCGLGKVGKDNLRRRVMIPDRLAVAIVEAVRSRNIAAGLVAEAAAREVGWEDEDPPESPLVVFINSRSGGRLGSVLKGRLENLIGADQVFDLSVTKPSDFVQFGLACLERMADLGDDCAKATRENMRVMVAGGDGTIGWVLGSLGQLYEESREPILPIGIIPLGTGNDLSRSFGWGGSFPLTWRSAVKRSLYKAITGPICRLDSWHIVVSVPVGDLIKLPHSLRHLGESTFTPDGYIEGLIPETMTCFDGAFYNYFSIGASLGLKHILRLSVKRINCLEWEQIPVPSRWRGFVEAQMDDGLLEIFGFKQGWHASLVMVEIISAKHIAQVIEEQNPLSFCFKCHQNLQCVSLSSCNSSKSKEIPNNGSSLYLQIKQVKPSTKAVILTYDTDLVLYFLFPEEMVACTYKQSYEMLSDQASAIRLEIRGGEWRNAYMQMDGEPWKQSMNTEYSSFVEIKRVPYHSLIINGE</sequence>
<feature type="region of interest" description="Disordered" evidence="1">
    <location>
        <begin position="59"/>
        <end position="90"/>
    </location>
</feature>